<dbReference type="InterPro" id="IPR057326">
    <property type="entry name" value="KR_dom"/>
</dbReference>
<dbReference type="InterPro" id="IPR036291">
    <property type="entry name" value="NAD(P)-bd_dom_sf"/>
</dbReference>
<dbReference type="PRINTS" id="PR00081">
    <property type="entry name" value="GDHRDH"/>
</dbReference>
<comment type="similarity">
    <text evidence="1">Belongs to the short-chain dehydrogenases/reductases (SDR) family.</text>
</comment>
<dbReference type="SUPFAM" id="SSF51735">
    <property type="entry name" value="NAD(P)-binding Rossmann-fold domains"/>
    <property type="match status" value="1"/>
</dbReference>
<dbReference type="PANTHER" id="PTHR42760">
    <property type="entry name" value="SHORT-CHAIN DEHYDROGENASES/REDUCTASES FAMILY MEMBER"/>
    <property type="match status" value="1"/>
</dbReference>
<evidence type="ECO:0000313" key="4">
    <source>
        <dbReference type="Proteomes" id="UP001500280"/>
    </source>
</evidence>
<dbReference type="InterPro" id="IPR002347">
    <property type="entry name" value="SDR_fam"/>
</dbReference>
<gene>
    <name evidence="3" type="ORF">GCM10009745_63190</name>
</gene>
<dbReference type="EMBL" id="BAAANF010000021">
    <property type="protein sequence ID" value="GAA1706695.1"/>
    <property type="molecule type" value="Genomic_DNA"/>
</dbReference>
<dbReference type="RefSeq" id="WP_344160020.1">
    <property type="nucleotide sequence ID" value="NZ_BAAANF010000021.1"/>
</dbReference>
<dbReference type="Proteomes" id="UP001500280">
    <property type="component" value="Unassembled WGS sequence"/>
</dbReference>
<keyword evidence="4" id="KW-1185">Reference proteome</keyword>
<reference evidence="3 4" key="1">
    <citation type="journal article" date="2019" name="Int. J. Syst. Evol. Microbiol.">
        <title>The Global Catalogue of Microorganisms (GCM) 10K type strain sequencing project: providing services to taxonomists for standard genome sequencing and annotation.</title>
        <authorList>
            <consortium name="The Broad Institute Genomics Platform"/>
            <consortium name="The Broad Institute Genome Sequencing Center for Infectious Disease"/>
            <person name="Wu L."/>
            <person name="Ma J."/>
        </authorList>
    </citation>
    <scope>NUCLEOTIDE SEQUENCE [LARGE SCALE GENOMIC DNA]</scope>
    <source>
        <strain evidence="3 4">JCM 14307</strain>
    </source>
</reference>
<dbReference type="PRINTS" id="PR00080">
    <property type="entry name" value="SDRFAMILY"/>
</dbReference>
<protein>
    <submittedName>
        <fullName evidence="3">SDR family NAD(P)-dependent oxidoreductase</fullName>
    </submittedName>
</protein>
<dbReference type="Pfam" id="PF13561">
    <property type="entry name" value="adh_short_C2"/>
    <property type="match status" value="1"/>
</dbReference>
<dbReference type="PROSITE" id="PS00061">
    <property type="entry name" value="ADH_SHORT"/>
    <property type="match status" value="1"/>
</dbReference>
<evidence type="ECO:0000259" key="2">
    <source>
        <dbReference type="SMART" id="SM00822"/>
    </source>
</evidence>
<dbReference type="InterPro" id="IPR020904">
    <property type="entry name" value="Sc_DH/Rdtase_CS"/>
</dbReference>
<proteinExistence type="inferred from homology"/>
<evidence type="ECO:0000256" key="1">
    <source>
        <dbReference type="ARBA" id="ARBA00006484"/>
    </source>
</evidence>
<comment type="caution">
    <text evidence="3">The sequence shown here is derived from an EMBL/GenBank/DDBJ whole genome shotgun (WGS) entry which is preliminary data.</text>
</comment>
<evidence type="ECO:0000313" key="3">
    <source>
        <dbReference type="EMBL" id="GAA1706695.1"/>
    </source>
</evidence>
<dbReference type="PANTHER" id="PTHR42760:SF135">
    <property type="entry name" value="BLL7886 PROTEIN"/>
    <property type="match status" value="1"/>
</dbReference>
<name>A0ABN2IL47_9ACTN</name>
<dbReference type="Gene3D" id="3.40.50.720">
    <property type="entry name" value="NAD(P)-binding Rossmann-like Domain"/>
    <property type="match status" value="1"/>
</dbReference>
<dbReference type="NCBIfam" id="NF005559">
    <property type="entry name" value="PRK07231.1"/>
    <property type="match status" value="1"/>
</dbReference>
<sequence length="254" mass="25689">METPNMLLRGRVAVVTGGGRGLGASIARGLAEHGAMVAVVDRDPAGAEAVTEALVSDSLRAVAVTADVVDATSCANAVAAASAELGPLSILVNCAGVIDRIRPEDTDFGARVQRLLSVNAVGTANMVAAALPDLKQTAGCIVNVASVASFRATPGGSGYAASKGAVLQLTRSLAAELATSGIRVNAIAPGPMETEMTAEVRNDQERAQAMLEHIPLGRFGRPDEAVGPVVFLASDLATYVTGATLPVDGGYLTL</sequence>
<accession>A0ABN2IL47</accession>
<organism evidence="3 4">
    <name type="scientific">Kribbella yunnanensis</name>
    <dbReference type="NCBI Taxonomy" id="190194"/>
    <lineage>
        <taxon>Bacteria</taxon>
        <taxon>Bacillati</taxon>
        <taxon>Actinomycetota</taxon>
        <taxon>Actinomycetes</taxon>
        <taxon>Propionibacteriales</taxon>
        <taxon>Kribbellaceae</taxon>
        <taxon>Kribbella</taxon>
    </lineage>
</organism>
<feature type="domain" description="Ketoreductase" evidence="2">
    <location>
        <begin position="11"/>
        <end position="190"/>
    </location>
</feature>
<dbReference type="SMART" id="SM00822">
    <property type="entry name" value="PKS_KR"/>
    <property type="match status" value="1"/>
</dbReference>